<evidence type="ECO:0000256" key="7">
    <source>
        <dbReference type="ARBA" id="ARBA00023004"/>
    </source>
</evidence>
<evidence type="ECO:0000256" key="3">
    <source>
        <dbReference type="ARBA" id="ARBA00022617"/>
    </source>
</evidence>
<dbReference type="GO" id="GO:0004601">
    <property type="term" value="F:peroxidase activity"/>
    <property type="evidence" value="ECO:0007669"/>
    <property type="project" value="UniProtKB-KW"/>
</dbReference>
<dbReference type="AlphaFoldDB" id="A0AAJ0BFU3"/>
<comment type="similarity">
    <text evidence="8">Belongs to the DyP-type peroxidase family.</text>
</comment>
<evidence type="ECO:0000256" key="2">
    <source>
        <dbReference type="ARBA" id="ARBA00022559"/>
    </source>
</evidence>
<dbReference type="PANTHER" id="PTHR30521">
    <property type="entry name" value="DEFERROCHELATASE/PEROXIDASE"/>
    <property type="match status" value="1"/>
</dbReference>
<keyword evidence="4" id="KW-0479">Metal-binding</keyword>
<accession>A0AAJ0BFU3</accession>
<feature type="domain" description="Dyp-type peroxidase C-terminal" evidence="10">
    <location>
        <begin position="268"/>
        <end position="435"/>
    </location>
</feature>
<dbReference type="InterPro" id="IPR048328">
    <property type="entry name" value="Dyp_perox_C"/>
</dbReference>
<keyword evidence="13" id="KW-1185">Reference proteome</keyword>
<dbReference type="Proteomes" id="UP001239445">
    <property type="component" value="Unassembled WGS sequence"/>
</dbReference>
<evidence type="ECO:0000259" key="10">
    <source>
        <dbReference type="Pfam" id="PF20628"/>
    </source>
</evidence>
<dbReference type="SUPFAM" id="SSF54909">
    <property type="entry name" value="Dimeric alpha+beta barrel"/>
    <property type="match status" value="1"/>
</dbReference>
<proteinExistence type="inferred from homology"/>
<keyword evidence="2 12" id="KW-0575">Peroxidase</keyword>
<feature type="region of interest" description="Disordered" evidence="9">
    <location>
        <begin position="194"/>
        <end position="215"/>
    </location>
</feature>
<evidence type="ECO:0000256" key="6">
    <source>
        <dbReference type="ARBA" id="ARBA00023002"/>
    </source>
</evidence>
<dbReference type="InterPro" id="IPR011008">
    <property type="entry name" value="Dimeric_a/b-barrel"/>
</dbReference>
<dbReference type="InterPro" id="IPR049509">
    <property type="entry name" value="DyP_N"/>
</dbReference>
<dbReference type="InterPro" id="IPR006314">
    <property type="entry name" value="Dyp_peroxidase"/>
</dbReference>
<evidence type="ECO:0000313" key="12">
    <source>
        <dbReference type="EMBL" id="KAK1757120.1"/>
    </source>
</evidence>
<comment type="cofactor">
    <cofactor evidence="1">
        <name>heme b</name>
        <dbReference type="ChEBI" id="CHEBI:60344"/>
    </cofactor>
</comment>
<evidence type="ECO:0000256" key="8">
    <source>
        <dbReference type="ARBA" id="ARBA00025737"/>
    </source>
</evidence>
<keyword evidence="6" id="KW-0560">Oxidoreductase</keyword>
<evidence type="ECO:0000256" key="4">
    <source>
        <dbReference type="ARBA" id="ARBA00022723"/>
    </source>
</evidence>
<evidence type="ECO:0000313" key="13">
    <source>
        <dbReference type="Proteomes" id="UP001239445"/>
    </source>
</evidence>
<keyword evidence="3" id="KW-0349">Heme</keyword>
<dbReference type="NCBIfam" id="TIGR01413">
    <property type="entry name" value="Dyp_perox_fam"/>
    <property type="match status" value="1"/>
</dbReference>
<dbReference type="GO" id="GO:0046872">
    <property type="term" value="F:metal ion binding"/>
    <property type="evidence" value="ECO:0007669"/>
    <property type="project" value="UniProtKB-KW"/>
</dbReference>
<sequence length="511" mass="56840">MASDAKAEKLEDVLQGDIWSRGFPKYHETYYLFQINPLKTTEFAKNLKSLVIDKSQVTNKPSLISSLKMVKGDWEKIDAEKKRAEAAHQEPQKLPVANALIAFTFKGLKALQAGLPKKRLSLATVQMTDKAFSGGMKADADALSDPSITETSSLFANTEVIHGLLKVAGNSREMVNDLLNEIKKALKHHDKVIEDVPGGDKGRIDGATREGDHRGKEHFGFEDAISQPLMKDIDTIPTLPSGAFSMVTDPEILMVTEETHRPDPALKRPDWMHQGSFLVFRKLQQDVDAFNALCDQNYANLGCQNASHLSAKLMGRWPSGAPITMPEFATVHADGTKEEMEKRKRLNDFSYEPVDRPPSTGRLCPLVAHIRKTNPRERVDSNSGDIGHRLAKIIRNGIPYGPDWKQKGDSAKRGLLFACYQGSIDDAFRFMQMAWCNEEKFPPFKAQGGVGIDPIVGQHQHREKMKSLILEGDEKKGYLSLPVNPRLVTFQGGEYFFAPSIKALSEVLSAD</sequence>
<dbReference type="GO" id="GO:0020037">
    <property type="term" value="F:heme binding"/>
    <property type="evidence" value="ECO:0007669"/>
    <property type="project" value="InterPro"/>
</dbReference>
<dbReference type="Pfam" id="PF20628">
    <property type="entry name" value="Dyp_perox_C"/>
    <property type="match status" value="1"/>
</dbReference>
<feature type="domain" description="DyP dimeric alpha+beta barrel" evidence="11">
    <location>
        <begin position="14"/>
        <end position="193"/>
    </location>
</feature>
<dbReference type="Pfam" id="PF21105">
    <property type="entry name" value="DyP_N"/>
    <property type="match status" value="1"/>
</dbReference>
<evidence type="ECO:0000256" key="1">
    <source>
        <dbReference type="ARBA" id="ARBA00001970"/>
    </source>
</evidence>
<protein>
    <submittedName>
        <fullName evidence="12">Dyp-type peroxidase</fullName>
    </submittedName>
</protein>
<name>A0AAJ0BFU3_9PEZI</name>
<evidence type="ECO:0000256" key="5">
    <source>
        <dbReference type="ARBA" id="ARBA00022729"/>
    </source>
</evidence>
<keyword evidence="5" id="KW-0732">Signal</keyword>
<organism evidence="12 13">
    <name type="scientific">Echria macrotheca</name>
    <dbReference type="NCBI Taxonomy" id="438768"/>
    <lineage>
        <taxon>Eukaryota</taxon>
        <taxon>Fungi</taxon>
        <taxon>Dikarya</taxon>
        <taxon>Ascomycota</taxon>
        <taxon>Pezizomycotina</taxon>
        <taxon>Sordariomycetes</taxon>
        <taxon>Sordariomycetidae</taxon>
        <taxon>Sordariales</taxon>
        <taxon>Schizotheciaceae</taxon>
        <taxon>Echria</taxon>
    </lineage>
</organism>
<dbReference type="EMBL" id="MU839831">
    <property type="protein sequence ID" value="KAK1757120.1"/>
    <property type="molecule type" value="Genomic_DNA"/>
</dbReference>
<dbReference type="PROSITE" id="PS51404">
    <property type="entry name" value="DYP_PEROXIDASE"/>
    <property type="match status" value="1"/>
</dbReference>
<dbReference type="PANTHER" id="PTHR30521:SF4">
    <property type="entry name" value="DEFERROCHELATASE"/>
    <property type="match status" value="1"/>
</dbReference>
<dbReference type="GO" id="GO:0005829">
    <property type="term" value="C:cytosol"/>
    <property type="evidence" value="ECO:0007669"/>
    <property type="project" value="TreeGrafter"/>
</dbReference>
<reference evidence="12" key="1">
    <citation type="submission" date="2023-06" db="EMBL/GenBank/DDBJ databases">
        <title>Genome-scale phylogeny and comparative genomics of the fungal order Sordariales.</title>
        <authorList>
            <consortium name="Lawrence Berkeley National Laboratory"/>
            <person name="Hensen N."/>
            <person name="Bonometti L."/>
            <person name="Westerberg I."/>
            <person name="Brannstrom I.O."/>
            <person name="Guillou S."/>
            <person name="Cros-Aarteil S."/>
            <person name="Calhoun S."/>
            <person name="Haridas S."/>
            <person name="Kuo A."/>
            <person name="Mondo S."/>
            <person name="Pangilinan J."/>
            <person name="Riley R."/>
            <person name="Labutti K."/>
            <person name="Andreopoulos B."/>
            <person name="Lipzen A."/>
            <person name="Chen C."/>
            <person name="Yanf M."/>
            <person name="Daum C."/>
            <person name="Ng V."/>
            <person name="Clum A."/>
            <person name="Steindorff A."/>
            <person name="Ohm R."/>
            <person name="Martin F."/>
            <person name="Silar P."/>
            <person name="Natvig D."/>
            <person name="Lalanne C."/>
            <person name="Gautier V."/>
            <person name="Ament-Velasquez S.L."/>
            <person name="Kruys A."/>
            <person name="Hutchinson M.I."/>
            <person name="Powell A.J."/>
            <person name="Barry K."/>
            <person name="Miller A.N."/>
            <person name="Grigoriev I.V."/>
            <person name="Debuchy R."/>
            <person name="Gladieux P."/>
            <person name="Thoren M.H."/>
            <person name="Johannesson H."/>
        </authorList>
    </citation>
    <scope>NUCLEOTIDE SEQUENCE</scope>
    <source>
        <strain evidence="12">PSN4</strain>
    </source>
</reference>
<gene>
    <name evidence="12" type="ORF">QBC47DRAFT_400749</name>
</gene>
<keyword evidence="7" id="KW-0408">Iron</keyword>
<comment type="caution">
    <text evidence="12">The sequence shown here is derived from an EMBL/GenBank/DDBJ whole genome shotgun (WGS) entry which is preliminary data.</text>
</comment>
<evidence type="ECO:0000256" key="9">
    <source>
        <dbReference type="SAM" id="MobiDB-lite"/>
    </source>
</evidence>
<evidence type="ECO:0000259" key="11">
    <source>
        <dbReference type="Pfam" id="PF21105"/>
    </source>
</evidence>